<dbReference type="VEuPathDB" id="TriTrypDB:TcG_09606"/>
<protein>
    <submittedName>
        <fullName evidence="2">Uncharacterized protein</fullName>
    </submittedName>
</protein>
<name>A0A2V2X1N0_TRYCR</name>
<dbReference type="VEuPathDB" id="TriTrypDB:TcBrA4_0108160"/>
<gene>
    <name evidence="2" type="ORF">C3747_36g387</name>
</gene>
<reference evidence="2 3" key="1">
    <citation type="journal article" date="2018" name="Microb. Genom.">
        <title>Expanding an expanded genome: long-read sequencing of Trypanosoma cruzi.</title>
        <authorList>
            <person name="Berna L."/>
            <person name="Rodriguez M."/>
            <person name="Chiribao M.L."/>
            <person name="Parodi-Talice A."/>
            <person name="Pita S."/>
            <person name="Rijo G."/>
            <person name="Alvarez-Valin F."/>
            <person name="Robello C."/>
        </authorList>
    </citation>
    <scope>NUCLEOTIDE SEQUENCE [LARGE SCALE GENOMIC DNA]</scope>
    <source>
        <strain evidence="2 3">TCC</strain>
    </source>
</reference>
<dbReference type="VEuPathDB" id="TriTrypDB:C4B63_57g35"/>
<evidence type="ECO:0000313" key="2">
    <source>
        <dbReference type="EMBL" id="PWV14392.1"/>
    </source>
</evidence>
<dbReference type="VEuPathDB" id="TriTrypDB:TcCL_NonESM12109"/>
<feature type="compositionally biased region" description="Basic residues" evidence="1">
    <location>
        <begin position="159"/>
        <end position="168"/>
    </location>
</feature>
<dbReference type="EMBL" id="PRFC01000036">
    <property type="protein sequence ID" value="PWV14392.1"/>
    <property type="molecule type" value="Genomic_DNA"/>
</dbReference>
<dbReference type="VEuPathDB" id="TriTrypDB:TcCLB.508221.120"/>
<dbReference type="AlphaFoldDB" id="A0A2V2X1N0"/>
<organism evidence="2 3">
    <name type="scientific">Trypanosoma cruzi</name>
    <dbReference type="NCBI Taxonomy" id="5693"/>
    <lineage>
        <taxon>Eukaryota</taxon>
        <taxon>Discoba</taxon>
        <taxon>Euglenozoa</taxon>
        <taxon>Kinetoplastea</taxon>
        <taxon>Metakinetoplastina</taxon>
        <taxon>Trypanosomatida</taxon>
        <taxon>Trypanosomatidae</taxon>
        <taxon>Trypanosoma</taxon>
        <taxon>Schizotrypanum</taxon>
    </lineage>
</organism>
<feature type="region of interest" description="Disordered" evidence="1">
    <location>
        <begin position="147"/>
        <end position="168"/>
    </location>
</feature>
<accession>A0A2V2X1N0</accession>
<sequence length="203" mass="21554">MPLDPLRCHLTPRTAELPVGPHRAAAGSPACSCRAVCPATEHGHRQFPVLRLAAASKSPTRVPAATDSLSAIEALRLGSLAVRDCVTKGIWIMLLFVVKRGHSVECVFSPSRCGVPCNEAAEKEAAVASSLPAMGCTNLTRGIPCRGQEVMPEGSPGGRGRRAHHTTGARRYSENSITCVRPNVVPRPAAPRTTAMRLLPTLR</sequence>
<dbReference type="Proteomes" id="UP000246078">
    <property type="component" value="Unassembled WGS sequence"/>
</dbReference>
<evidence type="ECO:0000256" key="1">
    <source>
        <dbReference type="SAM" id="MobiDB-lite"/>
    </source>
</evidence>
<evidence type="ECO:0000313" key="3">
    <source>
        <dbReference type="Proteomes" id="UP000246078"/>
    </source>
</evidence>
<dbReference type="VEuPathDB" id="TriTrypDB:C3747_36g387"/>
<proteinExistence type="predicted"/>
<comment type="caution">
    <text evidence="2">The sequence shown here is derived from an EMBL/GenBank/DDBJ whole genome shotgun (WGS) entry which is preliminary data.</text>
</comment>